<keyword evidence="6" id="KW-0548">Nucleotidyltransferase</keyword>
<dbReference type="InterPro" id="IPR000160">
    <property type="entry name" value="GGDEF_dom"/>
</dbReference>
<dbReference type="Gene3D" id="3.30.70.270">
    <property type="match status" value="1"/>
</dbReference>
<dbReference type="InterPro" id="IPR035965">
    <property type="entry name" value="PAS-like_dom_sf"/>
</dbReference>
<dbReference type="SUPFAM" id="SSF55073">
    <property type="entry name" value="Nucleotide cyclase"/>
    <property type="match status" value="1"/>
</dbReference>
<evidence type="ECO:0000256" key="1">
    <source>
        <dbReference type="SAM" id="MobiDB-lite"/>
    </source>
</evidence>
<dbReference type="PROSITE" id="PS50883">
    <property type="entry name" value="EAL"/>
    <property type="match status" value="1"/>
</dbReference>
<dbReference type="PANTHER" id="PTHR44757:SF2">
    <property type="entry name" value="BIOFILM ARCHITECTURE MAINTENANCE PROTEIN MBAA"/>
    <property type="match status" value="1"/>
</dbReference>
<dbReference type="InterPro" id="IPR052155">
    <property type="entry name" value="Biofilm_reg_signaling"/>
</dbReference>
<dbReference type="SMART" id="SM00267">
    <property type="entry name" value="GGDEF"/>
    <property type="match status" value="1"/>
</dbReference>
<accession>A0AA45LC64</accession>
<protein>
    <submittedName>
        <fullName evidence="6">Diguanylate cyclase</fullName>
        <ecNumber evidence="6">2.7.7.65</ecNumber>
    </submittedName>
</protein>
<reference evidence="6" key="1">
    <citation type="submission" date="2021-04" db="EMBL/GenBank/DDBJ databases">
        <title>Genomic sequence of Actinosynnema pretiosum subsp. pretiosum ATCC 31280 (C-14919).</title>
        <authorList>
            <person name="Bai L."/>
            <person name="Wang X."/>
            <person name="Xiao Y."/>
        </authorList>
    </citation>
    <scope>NUCLEOTIDE SEQUENCE</scope>
    <source>
        <strain evidence="6">ATCC 31280</strain>
    </source>
</reference>
<dbReference type="SUPFAM" id="SSF55785">
    <property type="entry name" value="PYP-like sensor domain (PAS domain)"/>
    <property type="match status" value="1"/>
</dbReference>
<dbReference type="InterPro" id="IPR013656">
    <property type="entry name" value="PAS_4"/>
</dbReference>
<dbReference type="InterPro" id="IPR029787">
    <property type="entry name" value="Nucleotide_cyclase"/>
</dbReference>
<name>A0AA45LC64_9PSEU</name>
<organism evidence="6 7">
    <name type="scientific">Actinosynnema pretiosum subsp. pretiosum</name>
    <dbReference type="NCBI Taxonomy" id="103721"/>
    <lineage>
        <taxon>Bacteria</taxon>
        <taxon>Bacillati</taxon>
        <taxon>Actinomycetota</taxon>
        <taxon>Actinomycetes</taxon>
        <taxon>Pseudonocardiales</taxon>
        <taxon>Pseudonocardiaceae</taxon>
        <taxon>Actinosynnema</taxon>
    </lineage>
</organism>
<dbReference type="Gene3D" id="3.20.20.450">
    <property type="entry name" value="EAL domain"/>
    <property type="match status" value="1"/>
</dbReference>
<dbReference type="EC" id="2.7.7.65" evidence="6"/>
<dbReference type="Pfam" id="PF00563">
    <property type="entry name" value="EAL"/>
    <property type="match status" value="1"/>
</dbReference>
<feature type="domain" description="GGDEF" evidence="5">
    <location>
        <begin position="335"/>
        <end position="466"/>
    </location>
</feature>
<evidence type="ECO:0000313" key="7">
    <source>
        <dbReference type="Proteomes" id="UP000677152"/>
    </source>
</evidence>
<dbReference type="NCBIfam" id="TIGR00229">
    <property type="entry name" value="sensory_box"/>
    <property type="match status" value="1"/>
</dbReference>
<dbReference type="GO" id="GO:0052621">
    <property type="term" value="F:diguanylate cyclase activity"/>
    <property type="evidence" value="ECO:0007669"/>
    <property type="project" value="UniProtKB-EC"/>
</dbReference>
<dbReference type="InterPro" id="IPR000014">
    <property type="entry name" value="PAS"/>
</dbReference>
<dbReference type="InterPro" id="IPR000700">
    <property type="entry name" value="PAS-assoc_C"/>
</dbReference>
<evidence type="ECO:0000259" key="4">
    <source>
        <dbReference type="PROSITE" id="PS50883"/>
    </source>
</evidence>
<dbReference type="Proteomes" id="UP000677152">
    <property type="component" value="Chromosome"/>
</dbReference>
<evidence type="ECO:0000259" key="2">
    <source>
        <dbReference type="PROSITE" id="PS50112"/>
    </source>
</evidence>
<dbReference type="PROSITE" id="PS50113">
    <property type="entry name" value="PAC"/>
    <property type="match status" value="1"/>
</dbReference>
<evidence type="ECO:0000313" key="6">
    <source>
        <dbReference type="EMBL" id="QUF07040.1"/>
    </source>
</evidence>
<keyword evidence="6" id="KW-0808">Transferase</keyword>
<dbReference type="EMBL" id="CP073249">
    <property type="protein sequence ID" value="QUF07040.1"/>
    <property type="molecule type" value="Genomic_DNA"/>
</dbReference>
<gene>
    <name evidence="6" type="ORF">KCV87_13925</name>
</gene>
<feature type="region of interest" description="Disordered" evidence="1">
    <location>
        <begin position="94"/>
        <end position="129"/>
    </location>
</feature>
<dbReference type="NCBIfam" id="TIGR00254">
    <property type="entry name" value="GGDEF"/>
    <property type="match status" value="1"/>
</dbReference>
<dbReference type="PROSITE" id="PS50887">
    <property type="entry name" value="GGDEF"/>
    <property type="match status" value="1"/>
</dbReference>
<proteinExistence type="predicted"/>
<dbReference type="Pfam" id="PF08448">
    <property type="entry name" value="PAS_4"/>
    <property type="match status" value="1"/>
</dbReference>
<dbReference type="Pfam" id="PF00990">
    <property type="entry name" value="GGDEF"/>
    <property type="match status" value="1"/>
</dbReference>
<dbReference type="Gene3D" id="3.30.450.20">
    <property type="entry name" value="PAS domain"/>
    <property type="match status" value="1"/>
</dbReference>
<dbReference type="AlphaFoldDB" id="A0AA45LC64"/>
<dbReference type="InterPro" id="IPR035919">
    <property type="entry name" value="EAL_sf"/>
</dbReference>
<evidence type="ECO:0000259" key="3">
    <source>
        <dbReference type="PROSITE" id="PS50113"/>
    </source>
</evidence>
<dbReference type="PANTHER" id="PTHR44757">
    <property type="entry name" value="DIGUANYLATE CYCLASE DGCP"/>
    <property type="match status" value="1"/>
</dbReference>
<dbReference type="SMART" id="SM00091">
    <property type="entry name" value="PAS"/>
    <property type="match status" value="1"/>
</dbReference>
<feature type="domain" description="PAS" evidence="2">
    <location>
        <begin position="180"/>
        <end position="250"/>
    </location>
</feature>
<dbReference type="SMART" id="SM00052">
    <property type="entry name" value="EAL"/>
    <property type="match status" value="1"/>
</dbReference>
<feature type="domain" description="EAL" evidence="4">
    <location>
        <begin position="475"/>
        <end position="712"/>
    </location>
</feature>
<dbReference type="CDD" id="cd00130">
    <property type="entry name" value="PAS"/>
    <property type="match status" value="1"/>
</dbReference>
<dbReference type="SUPFAM" id="SSF141868">
    <property type="entry name" value="EAL domain-like"/>
    <property type="match status" value="1"/>
</dbReference>
<dbReference type="CDD" id="cd01949">
    <property type="entry name" value="GGDEF"/>
    <property type="match status" value="1"/>
</dbReference>
<evidence type="ECO:0000259" key="5">
    <source>
        <dbReference type="PROSITE" id="PS50887"/>
    </source>
</evidence>
<dbReference type="InterPro" id="IPR001633">
    <property type="entry name" value="EAL_dom"/>
</dbReference>
<sequence length="712" mass="75895">MVGAGSADPAAGRRELARAWARELKGAGRGPMSPVELERFLLELVELLLDVLGALPFRAAGAAEAGRRLVGARFTGAEALRRTVLLLGRSLAEHADRPGPDSAGSDSAGPDRPGPDSARSDSARSDSAGPGLAERVVAVLAELSAGFAEALRLDALAQQEEVRLALLAARQRVERVLRLSEARFREAFDSSALGIAITDLRGMCVRANDSLARMLDEPKEVLVGRRLVELFHPDDAAPLGAAYRAVAVGRVDQFREQRRLVRVDGDPVWVHLAVSLLRDEDGSPAFHVTMAEDVSELHLLRRNLDHQLLHDALTGLSNRQHFTTRLEVMLKASRAGITLYQLDLDAFSVVNNGLGHATGDRVLVEVAHRLRGVVEREEALVARIGGDEFALVVDNSPTTPRVPAMVERVNAALAGPLESGVELSAAIGVVDRPASDWPVVDLLRAADSTVRRAKSLGTRQWLPYDRAEEARSRELLGRAARLPRALAADEVEVEYQPVVDLATGERTGLLARVRWDGLGHEECAELAEVGGSSPALGLWALERAAREAATWAGSVPLHVELSPALTTDPDLVASVSRVLAETGLAPGGLRLRLHTRAALVAEDDNAQVLRDNGVTTGLWAFNGGQAELSLVDALEVDALVFEPAVARRLSGQAVEGLLHRAMDGLAAVVRSAGVEIVAPCVDSAQDLAWWRGAGATSGFGEQFGGPVAGHEL</sequence>
<feature type="domain" description="PAC" evidence="3">
    <location>
        <begin position="254"/>
        <end position="306"/>
    </location>
</feature>
<dbReference type="PROSITE" id="PS50112">
    <property type="entry name" value="PAS"/>
    <property type="match status" value="1"/>
</dbReference>
<dbReference type="InterPro" id="IPR043128">
    <property type="entry name" value="Rev_trsase/Diguanyl_cyclase"/>
</dbReference>